<dbReference type="PROSITE" id="PS01153">
    <property type="entry name" value="NOL1_NOP2_SUN"/>
    <property type="match status" value="1"/>
</dbReference>
<dbReference type="InterPro" id="IPR035926">
    <property type="entry name" value="NusB-like_sf"/>
</dbReference>
<evidence type="ECO:0000256" key="2">
    <source>
        <dbReference type="ARBA" id="ARBA00004496"/>
    </source>
</evidence>
<dbReference type="EC" id="2.1.1.176" evidence="4"/>
<dbReference type="Pfam" id="PF01189">
    <property type="entry name" value="Methyltr_RsmB-F"/>
    <property type="match status" value="1"/>
</dbReference>
<dbReference type="PRINTS" id="PR02008">
    <property type="entry name" value="RCMTFAMILY"/>
</dbReference>
<keyword evidence="9 14" id="KW-0949">S-adenosyl-L-methionine</keyword>
<comment type="similarity">
    <text evidence="3 14">Belongs to the class I-like SAM-binding methyltransferase superfamily. RsmB/NOP family.</text>
</comment>
<keyword evidence="6" id="KW-0698">rRNA processing</keyword>
<dbReference type="CDD" id="cd02440">
    <property type="entry name" value="AdoMet_MTases"/>
    <property type="match status" value="1"/>
</dbReference>
<dbReference type="OrthoDB" id="9810297at2"/>
<evidence type="ECO:0000259" key="16">
    <source>
        <dbReference type="PROSITE" id="PS51686"/>
    </source>
</evidence>
<dbReference type="RefSeq" id="WP_135484280.1">
    <property type="nucleotide sequence ID" value="NZ_SRMF01000008.1"/>
</dbReference>
<feature type="binding site" evidence="14">
    <location>
        <begin position="248"/>
        <end position="254"/>
    </location>
    <ligand>
        <name>S-adenosyl-L-methionine</name>
        <dbReference type="ChEBI" id="CHEBI:59789"/>
    </ligand>
</feature>
<dbReference type="InterPro" id="IPR001678">
    <property type="entry name" value="MeTrfase_RsmB-F_NOP2_dom"/>
</dbReference>
<dbReference type="GO" id="GO:0005829">
    <property type="term" value="C:cytosol"/>
    <property type="evidence" value="ECO:0007669"/>
    <property type="project" value="TreeGrafter"/>
</dbReference>
<evidence type="ECO:0000256" key="10">
    <source>
        <dbReference type="ARBA" id="ARBA00022884"/>
    </source>
</evidence>
<evidence type="ECO:0000256" key="5">
    <source>
        <dbReference type="ARBA" id="ARBA00022490"/>
    </source>
</evidence>
<feature type="binding site" evidence="14">
    <location>
        <position position="317"/>
    </location>
    <ligand>
        <name>S-adenosyl-L-methionine</name>
        <dbReference type="ChEBI" id="CHEBI:59789"/>
    </ligand>
</feature>
<dbReference type="FunFam" id="3.40.50.150:FF:000257">
    <property type="entry name" value="16S rRNA methyltransferase"/>
    <property type="match status" value="1"/>
</dbReference>
<protein>
    <recommendedName>
        <fullName evidence="4">16S rRNA (cytosine(967)-C(5))-methyltransferase</fullName>
        <ecNumber evidence="4">2.1.1.176</ecNumber>
    </recommendedName>
    <alternativeName>
        <fullName evidence="11">16S rRNA m5C967 methyltransferase</fullName>
    </alternativeName>
    <alternativeName>
        <fullName evidence="12">rRNA (cytosine-C(5)-)-methyltransferase RsmB</fullName>
    </alternativeName>
</protein>
<evidence type="ECO:0000256" key="9">
    <source>
        <dbReference type="ARBA" id="ARBA00022691"/>
    </source>
</evidence>
<dbReference type="InterPro" id="IPR006027">
    <property type="entry name" value="NusB_RsmB_TIM44"/>
</dbReference>
<keyword evidence="5" id="KW-0963">Cytoplasm</keyword>
<organism evidence="17 18">
    <name type="scientific">Natronospirillum operosum</name>
    <dbReference type="NCBI Taxonomy" id="2759953"/>
    <lineage>
        <taxon>Bacteria</taxon>
        <taxon>Pseudomonadati</taxon>
        <taxon>Pseudomonadota</taxon>
        <taxon>Gammaproteobacteria</taxon>
        <taxon>Oceanospirillales</taxon>
        <taxon>Natronospirillaceae</taxon>
        <taxon>Natronospirillum</taxon>
    </lineage>
</organism>
<dbReference type="GO" id="GO:0003723">
    <property type="term" value="F:RNA binding"/>
    <property type="evidence" value="ECO:0007669"/>
    <property type="project" value="UniProtKB-UniRule"/>
</dbReference>
<gene>
    <name evidence="17" type="primary">rsmB</name>
    <name evidence="17" type="ORF">E4656_15820</name>
</gene>
<keyword evidence="7 14" id="KW-0489">Methyltransferase</keyword>
<feature type="region of interest" description="Disordered" evidence="15">
    <location>
        <begin position="434"/>
        <end position="462"/>
    </location>
</feature>
<evidence type="ECO:0000256" key="11">
    <source>
        <dbReference type="ARBA" id="ARBA00030399"/>
    </source>
</evidence>
<feature type="domain" description="SAM-dependent MTase RsmB/NOP-type" evidence="16">
    <location>
        <begin position="158"/>
        <end position="434"/>
    </location>
</feature>
<evidence type="ECO:0000256" key="15">
    <source>
        <dbReference type="SAM" id="MobiDB-lite"/>
    </source>
</evidence>
<dbReference type="NCBIfam" id="NF008149">
    <property type="entry name" value="PRK10901.1"/>
    <property type="match status" value="1"/>
</dbReference>
<evidence type="ECO:0000256" key="1">
    <source>
        <dbReference type="ARBA" id="ARBA00002724"/>
    </source>
</evidence>
<dbReference type="PANTHER" id="PTHR22807:SF61">
    <property type="entry name" value="NOL1_NOP2_SUN FAMILY PROTEIN _ ANTITERMINATION NUSB DOMAIN-CONTAINING PROTEIN"/>
    <property type="match status" value="1"/>
</dbReference>
<name>A0A4Z0WBG5_9GAMM</name>
<evidence type="ECO:0000256" key="12">
    <source>
        <dbReference type="ARBA" id="ARBA00031088"/>
    </source>
</evidence>
<dbReference type="Gene3D" id="3.40.50.150">
    <property type="entry name" value="Vaccinia Virus protein VP39"/>
    <property type="match status" value="1"/>
</dbReference>
<comment type="caution">
    <text evidence="17">The sequence shown here is derived from an EMBL/GenBank/DDBJ whole genome shotgun (WGS) entry which is preliminary data.</text>
</comment>
<evidence type="ECO:0000313" key="17">
    <source>
        <dbReference type="EMBL" id="TGG91496.1"/>
    </source>
</evidence>
<dbReference type="PROSITE" id="PS51686">
    <property type="entry name" value="SAM_MT_RSMB_NOP"/>
    <property type="match status" value="1"/>
</dbReference>
<dbReference type="GO" id="GO:0070475">
    <property type="term" value="P:rRNA base methylation"/>
    <property type="evidence" value="ECO:0007669"/>
    <property type="project" value="TreeGrafter"/>
</dbReference>
<evidence type="ECO:0000256" key="13">
    <source>
        <dbReference type="ARBA" id="ARBA00047283"/>
    </source>
</evidence>
<dbReference type="EMBL" id="SRMF01000008">
    <property type="protein sequence ID" value="TGG91496.1"/>
    <property type="molecule type" value="Genomic_DNA"/>
</dbReference>
<evidence type="ECO:0000256" key="7">
    <source>
        <dbReference type="ARBA" id="ARBA00022603"/>
    </source>
</evidence>
<dbReference type="SUPFAM" id="SSF53335">
    <property type="entry name" value="S-adenosyl-L-methionine-dependent methyltransferases"/>
    <property type="match status" value="1"/>
</dbReference>
<feature type="active site" description="Nucleophile" evidence="14">
    <location>
        <position position="370"/>
    </location>
</feature>
<feature type="binding site" evidence="14">
    <location>
        <position position="272"/>
    </location>
    <ligand>
        <name>S-adenosyl-L-methionine</name>
        <dbReference type="ChEBI" id="CHEBI:59789"/>
    </ligand>
</feature>
<evidence type="ECO:0000313" key="18">
    <source>
        <dbReference type="Proteomes" id="UP000297475"/>
    </source>
</evidence>
<dbReference type="SUPFAM" id="SSF48013">
    <property type="entry name" value="NusB-like"/>
    <property type="match status" value="1"/>
</dbReference>
<dbReference type="InterPro" id="IPR023267">
    <property type="entry name" value="RCMT"/>
</dbReference>
<dbReference type="InterPro" id="IPR029063">
    <property type="entry name" value="SAM-dependent_MTases_sf"/>
</dbReference>
<comment type="function">
    <text evidence="1">Specifically methylates the cytosine at position 967 (m5C967) of 16S rRNA.</text>
</comment>
<dbReference type="Pfam" id="PF01029">
    <property type="entry name" value="NusB"/>
    <property type="match status" value="1"/>
</dbReference>
<dbReference type="Pfam" id="PF22458">
    <property type="entry name" value="RsmF-B_ferredox"/>
    <property type="match status" value="1"/>
</dbReference>
<reference evidence="17 18" key="1">
    <citation type="submission" date="2019-04" db="EMBL/GenBank/DDBJ databases">
        <title>Natronospirillum operosus gen. nov., sp. nov., a haloalkaliphilic satellite isolated from decaying biomass of laboratory culture of cyanobacterium Geitlerinema sp. and proposal of Natronospirillaceae fam. nov. and Saccharospirillaceae fam. nov.</title>
        <authorList>
            <person name="Kevbrin V."/>
            <person name="Boltyanskaya Y."/>
            <person name="Koziaeva V."/>
            <person name="Grouzdev D.S."/>
            <person name="Park M."/>
            <person name="Cho J."/>
        </authorList>
    </citation>
    <scope>NUCLEOTIDE SEQUENCE [LARGE SCALE GENOMIC DNA]</scope>
    <source>
        <strain evidence="17 18">G-116</strain>
    </source>
</reference>
<proteinExistence type="inferred from homology"/>
<evidence type="ECO:0000256" key="6">
    <source>
        <dbReference type="ARBA" id="ARBA00022552"/>
    </source>
</evidence>
<sequence>MPAARVAACLCVRLVWQEQQSLAECLPAALDQVPARDRGFVQALVYQTIRHFQELDALARSALNKPLKRKDGDIHSLILVGLCQLRYMDTPDHALVNATVEATQVLNKPWARGLVNALLRKAIRGQLTAPATEEARWNHPAWLLKQFRAAWPDHWQSLVEANQTPGPMTLRLNLQQQTRADWLTTLEAAGLAGQPTRISPYGVTLTEAGPVDTIPGFSDGQVSVQDEAAQMAVHWLEPQPGERILDACAAPGGKTGHILELTGGRAEVTALDISGRRLARVEENLQRLGLQATLKKAAAEQPDQWWDGQPFDRILLDVPCSGTGVIRRHPDIKLIRRPDDVATLVALQARLLDVAWTALKPGGTLLYATCSVLPEENSAQIEQFLARTPGADIEPLPYPDGVTETHGLPGPLGEQWLPQKDGADGFYYCRLRKHPDNGSSTQSGESGIAPAPQDPGAGRNIP</sequence>
<dbReference type="NCBIfam" id="TIGR00563">
    <property type="entry name" value="rsmB"/>
    <property type="match status" value="1"/>
</dbReference>
<evidence type="ECO:0000256" key="3">
    <source>
        <dbReference type="ARBA" id="ARBA00007494"/>
    </source>
</evidence>
<evidence type="ECO:0000256" key="4">
    <source>
        <dbReference type="ARBA" id="ARBA00012140"/>
    </source>
</evidence>
<comment type="caution">
    <text evidence="14">Lacks conserved residue(s) required for the propagation of feature annotation.</text>
</comment>
<dbReference type="InterPro" id="IPR004573">
    <property type="entry name" value="rRNA_ssu_MeTfrase_B"/>
</dbReference>
<dbReference type="Gene3D" id="1.10.287.730">
    <property type="entry name" value="Helix hairpin bin"/>
    <property type="match status" value="1"/>
</dbReference>
<dbReference type="GO" id="GO:0006355">
    <property type="term" value="P:regulation of DNA-templated transcription"/>
    <property type="evidence" value="ECO:0007669"/>
    <property type="project" value="InterPro"/>
</dbReference>
<dbReference type="Proteomes" id="UP000297475">
    <property type="component" value="Unassembled WGS sequence"/>
</dbReference>
<keyword evidence="18" id="KW-1185">Reference proteome</keyword>
<evidence type="ECO:0000256" key="14">
    <source>
        <dbReference type="PROSITE-ProRule" id="PRU01023"/>
    </source>
</evidence>
<evidence type="ECO:0000256" key="8">
    <source>
        <dbReference type="ARBA" id="ARBA00022679"/>
    </source>
</evidence>
<dbReference type="InterPro" id="IPR054728">
    <property type="entry name" value="RsmB-like_ferredoxin"/>
</dbReference>
<dbReference type="PANTHER" id="PTHR22807">
    <property type="entry name" value="NOP2 YEAST -RELATED NOL1/NOP2/FMU SUN DOMAIN-CONTAINING"/>
    <property type="match status" value="1"/>
</dbReference>
<dbReference type="Gene3D" id="3.30.70.1170">
    <property type="entry name" value="Sun protein, domain 3"/>
    <property type="match status" value="1"/>
</dbReference>
<keyword evidence="8 14" id="KW-0808">Transferase</keyword>
<dbReference type="Gene3D" id="1.10.940.10">
    <property type="entry name" value="NusB-like"/>
    <property type="match status" value="1"/>
</dbReference>
<dbReference type="InterPro" id="IPR049560">
    <property type="entry name" value="MeTrfase_RsmB-F_NOP2_cat"/>
</dbReference>
<comment type="catalytic activity">
    <reaction evidence="13">
        <text>cytidine(967) in 16S rRNA + S-adenosyl-L-methionine = 5-methylcytidine(967) in 16S rRNA + S-adenosyl-L-homocysteine + H(+)</text>
        <dbReference type="Rhea" id="RHEA:42748"/>
        <dbReference type="Rhea" id="RHEA-COMP:10219"/>
        <dbReference type="Rhea" id="RHEA-COMP:10220"/>
        <dbReference type="ChEBI" id="CHEBI:15378"/>
        <dbReference type="ChEBI" id="CHEBI:57856"/>
        <dbReference type="ChEBI" id="CHEBI:59789"/>
        <dbReference type="ChEBI" id="CHEBI:74483"/>
        <dbReference type="ChEBI" id="CHEBI:82748"/>
        <dbReference type="EC" id="2.1.1.176"/>
    </reaction>
</comment>
<dbReference type="AlphaFoldDB" id="A0A4Z0WBG5"/>
<keyword evidence="10 14" id="KW-0694">RNA-binding</keyword>
<accession>A0A4Z0WBG5</accession>
<dbReference type="GO" id="GO:0009383">
    <property type="term" value="F:rRNA (cytosine-C5-)-methyltransferase activity"/>
    <property type="evidence" value="ECO:0007669"/>
    <property type="project" value="TreeGrafter"/>
</dbReference>
<comment type="subcellular location">
    <subcellularLocation>
        <location evidence="2">Cytoplasm</location>
    </subcellularLocation>
</comment>
<dbReference type="InterPro" id="IPR018314">
    <property type="entry name" value="RsmB/NOL1/NOP2-like_CS"/>
</dbReference>